<feature type="domain" description="MPN" evidence="6">
    <location>
        <begin position="23"/>
        <end position="149"/>
    </location>
</feature>
<dbReference type="GO" id="GO:0046872">
    <property type="term" value="F:metal ion binding"/>
    <property type="evidence" value="ECO:0007669"/>
    <property type="project" value="UniProtKB-KW"/>
</dbReference>
<sequence>MKDKVNEIQISYKDRISISKSPSIKSSSDAAELLFEYWDKDTIALYENFKVVLLNNSNRVKGIYELSKGGITGTLVDIRILFATILKSLTVGIILSHNHPSGKLQASNADIQLTKKIQKAAQFFDIAVLDHVIITPNGNFYSFADNGIL</sequence>
<evidence type="ECO:0000256" key="1">
    <source>
        <dbReference type="ARBA" id="ARBA00022670"/>
    </source>
</evidence>
<dbReference type="InterPro" id="IPR037518">
    <property type="entry name" value="MPN"/>
</dbReference>
<dbReference type="PROSITE" id="PS01302">
    <property type="entry name" value="UPF0758"/>
    <property type="match status" value="1"/>
</dbReference>
<dbReference type="CDD" id="cd08071">
    <property type="entry name" value="MPN_DUF2466"/>
    <property type="match status" value="1"/>
</dbReference>
<keyword evidence="4" id="KW-0862">Zinc</keyword>
<dbReference type="PROSITE" id="PS50249">
    <property type="entry name" value="MPN"/>
    <property type="match status" value="1"/>
</dbReference>
<dbReference type="PANTHER" id="PTHR30471">
    <property type="entry name" value="DNA REPAIR PROTEIN RADC"/>
    <property type="match status" value="1"/>
</dbReference>
<dbReference type="Gene3D" id="3.40.140.10">
    <property type="entry name" value="Cytidine Deaminase, domain 2"/>
    <property type="match status" value="1"/>
</dbReference>
<organism evidence="7 8">
    <name type="scientific">Flagellimonas hymeniacidonis</name>
    <dbReference type="NCBI Taxonomy" id="2603628"/>
    <lineage>
        <taxon>Bacteria</taxon>
        <taxon>Pseudomonadati</taxon>
        <taxon>Bacteroidota</taxon>
        <taxon>Flavobacteriia</taxon>
        <taxon>Flavobacteriales</taxon>
        <taxon>Flavobacteriaceae</taxon>
        <taxon>Flagellimonas</taxon>
    </lineage>
</organism>
<dbReference type="AlphaFoldDB" id="A0A5C8V2I3"/>
<evidence type="ECO:0000256" key="3">
    <source>
        <dbReference type="ARBA" id="ARBA00022801"/>
    </source>
</evidence>
<dbReference type="GO" id="GO:0008237">
    <property type="term" value="F:metallopeptidase activity"/>
    <property type="evidence" value="ECO:0007669"/>
    <property type="project" value="UniProtKB-KW"/>
</dbReference>
<accession>A0A5C8V2I3</accession>
<keyword evidence="2" id="KW-0479">Metal-binding</keyword>
<proteinExistence type="predicted"/>
<evidence type="ECO:0000256" key="4">
    <source>
        <dbReference type="ARBA" id="ARBA00022833"/>
    </source>
</evidence>
<dbReference type="PANTHER" id="PTHR30471:SF3">
    <property type="entry name" value="UPF0758 PROTEIN YEES-RELATED"/>
    <property type="match status" value="1"/>
</dbReference>
<evidence type="ECO:0000313" key="8">
    <source>
        <dbReference type="Proteomes" id="UP000321456"/>
    </source>
</evidence>
<evidence type="ECO:0000256" key="2">
    <source>
        <dbReference type="ARBA" id="ARBA00022723"/>
    </source>
</evidence>
<keyword evidence="1" id="KW-0645">Protease</keyword>
<name>A0A5C8V2I3_9FLAO</name>
<dbReference type="InterPro" id="IPR020891">
    <property type="entry name" value="UPF0758_CS"/>
</dbReference>
<dbReference type="GO" id="GO:0006508">
    <property type="term" value="P:proteolysis"/>
    <property type="evidence" value="ECO:0007669"/>
    <property type="project" value="UniProtKB-KW"/>
</dbReference>
<dbReference type="EMBL" id="VRUR01000002">
    <property type="protein sequence ID" value="TXN34958.1"/>
    <property type="molecule type" value="Genomic_DNA"/>
</dbReference>
<keyword evidence="3" id="KW-0378">Hydrolase</keyword>
<dbReference type="InterPro" id="IPR025657">
    <property type="entry name" value="RadC_JAB"/>
</dbReference>
<dbReference type="Proteomes" id="UP000321456">
    <property type="component" value="Unassembled WGS sequence"/>
</dbReference>
<dbReference type="InterPro" id="IPR001405">
    <property type="entry name" value="UPF0758"/>
</dbReference>
<evidence type="ECO:0000259" key="6">
    <source>
        <dbReference type="PROSITE" id="PS50249"/>
    </source>
</evidence>
<dbReference type="RefSeq" id="WP_147743692.1">
    <property type="nucleotide sequence ID" value="NZ_VRUR01000002.1"/>
</dbReference>
<keyword evidence="8" id="KW-1185">Reference proteome</keyword>
<gene>
    <name evidence="7" type="ORF">FVB32_10185</name>
</gene>
<evidence type="ECO:0000256" key="5">
    <source>
        <dbReference type="ARBA" id="ARBA00023049"/>
    </source>
</evidence>
<dbReference type="Pfam" id="PF04002">
    <property type="entry name" value="RadC"/>
    <property type="match status" value="1"/>
</dbReference>
<keyword evidence="5" id="KW-0482">Metalloprotease</keyword>
<protein>
    <submittedName>
        <fullName evidence="7">JAB domain-containing protein</fullName>
    </submittedName>
</protein>
<reference evidence="7 8" key="1">
    <citation type="submission" date="2019-08" db="EMBL/GenBank/DDBJ databases">
        <title>Professor.</title>
        <authorList>
            <person name="Park J.S."/>
        </authorList>
    </citation>
    <scope>NUCLEOTIDE SEQUENCE [LARGE SCALE GENOMIC DNA]</scope>
    <source>
        <strain evidence="7 8">176CP5-101</strain>
    </source>
</reference>
<evidence type="ECO:0000313" key="7">
    <source>
        <dbReference type="EMBL" id="TXN34958.1"/>
    </source>
</evidence>
<comment type="caution">
    <text evidence="7">The sequence shown here is derived from an EMBL/GenBank/DDBJ whole genome shotgun (WGS) entry which is preliminary data.</text>
</comment>